<dbReference type="AlphaFoldDB" id="A0A1N7ND27"/>
<dbReference type="EMBL" id="FTOA01000005">
    <property type="protein sequence ID" value="SIS96254.1"/>
    <property type="molecule type" value="Genomic_DNA"/>
</dbReference>
<gene>
    <name evidence="2" type="ORF">SAMN05421779_10536</name>
</gene>
<keyword evidence="3" id="KW-1185">Reference proteome</keyword>
<proteinExistence type="predicted"/>
<accession>A0A1N7ND27</accession>
<reference evidence="2 3" key="1">
    <citation type="submission" date="2017-01" db="EMBL/GenBank/DDBJ databases">
        <authorList>
            <person name="Mah S.A."/>
            <person name="Swanson W.J."/>
            <person name="Moy G.W."/>
            <person name="Vacquier V.D."/>
        </authorList>
    </citation>
    <scope>NUCLEOTIDE SEQUENCE [LARGE SCALE GENOMIC DNA]</scope>
    <source>
        <strain evidence="2 3">DSM 11589</strain>
    </source>
</reference>
<dbReference type="RefSeq" id="WP_076400983.1">
    <property type="nucleotide sequence ID" value="NZ_FTOA01000005.1"/>
</dbReference>
<sequence length="84" mass="8992">MSHVTALKRETATQTVRTPGAAVKTETGKTLRPSHKWAVAGVEPSVMDMLRDPLVQLVMARDAINADDVDAALARAQAQLAELV</sequence>
<protein>
    <submittedName>
        <fullName evidence="2">Uncharacterized protein</fullName>
    </submittedName>
</protein>
<name>A0A1N7ND27_9PROT</name>
<dbReference type="Proteomes" id="UP000185678">
    <property type="component" value="Unassembled WGS sequence"/>
</dbReference>
<organism evidence="2 3">
    <name type="scientific">Insolitispirillum peregrinum</name>
    <dbReference type="NCBI Taxonomy" id="80876"/>
    <lineage>
        <taxon>Bacteria</taxon>
        <taxon>Pseudomonadati</taxon>
        <taxon>Pseudomonadota</taxon>
        <taxon>Alphaproteobacteria</taxon>
        <taxon>Rhodospirillales</taxon>
        <taxon>Novispirillaceae</taxon>
        <taxon>Insolitispirillum</taxon>
    </lineage>
</organism>
<evidence type="ECO:0000313" key="2">
    <source>
        <dbReference type="EMBL" id="SIS96254.1"/>
    </source>
</evidence>
<evidence type="ECO:0000313" key="3">
    <source>
        <dbReference type="Proteomes" id="UP000185678"/>
    </source>
</evidence>
<evidence type="ECO:0000256" key="1">
    <source>
        <dbReference type="SAM" id="MobiDB-lite"/>
    </source>
</evidence>
<feature type="region of interest" description="Disordered" evidence="1">
    <location>
        <begin position="1"/>
        <end position="29"/>
    </location>
</feature>